<dbReference type="AlphaFoldDB" id="A0A812LIG6"/>
<reference evidence="2" key="1">
    <citation type="submission" date="2021-02" db="EMBL/GenBank/DDBJ databases">
        <authorList>
            <person name="Dougan E. K."/>
            <person name="Rhodes N."/>
            <person name="Thang M."/>
            <person name="Chan C."/>
        </authorList>
    </citation>
    <scope>NUCLEOTIDE SEQUENCE</scope>
</reference>
<sequence>VFLAAVKGPWLAVVVGTNVFLPSFTAAFGKYLVSYRLRPNEDTLLEFLPPLGLQQNVTVVVIVSSIIFCFVIGPGSWIYAVKRRRDHWEDPPHVRYLLSEYRNGCSAWEVERLVRKMLLSLITAMVPVSYSPDALIFLCLLVAMTDFGLDPGGSGNTMWLELVV</sequence>
<keyword evidence="1" id="KW-0812">Transmembrane</keyword>
<keyword evidence="3" id="KW-1185">Reference proteome</keyword>
<evidence type="ECO:0000313" key="2">
    <source>
        <dbReference type="EMBL" id="CAE7243990.1"/>
    </source>
</evidence>
<feature type="transmembrane region" description="Helical" evidence="1">
    <location>
        <begin position="118"/>
        <end position="144"/>
    </location>
</feature>
<dbReference type="EMBL" id="CAJNDS010001012">
    <property type="protein sequence ID" value="CAE7243990.1"/>
    <property type="molecule type" value="Genomic_DNA"/>
</dbReference>
<proteinExistence type="predicted"/>
<organism evidence="2 3">
    <name type="scientific">Symbiodinium natans</name>
    <dbReference type="NCBI Taxonomy" id="878477"/>
    <lineage>
        <taxon>Eukaryota</taxon>
        <taxon>Sar</taxon>
        <taxon>Alveolata</taxon>
        <taxon>Dinophyceae</taxon>
        <taxon>Suessiales</taxon>
        <taxon>Symbiodiniaceae</taxon>
        <taxon>Symbiodinium</taxon>
    </lineage>
</organism>
<feature type="non-terminal residue" evidence="2">
    <location>
        <position position="164"/>
    </location>
</feature>
<keyword evidence="1" id="KW-1133">Transmembrane helix</keyword>
<protein>
    <submittedName>
        <fullName evidence="2">Uncharacterized protein</fullName>
    </submittedName>
</protein>
<gene>
    <name evidence="2" type="ORF">SNAT2548_LOCUS11364</name>
</gene>
<feature type="transmembrane region" description="Helical" evidence="1">
    <location>
        <begin position="53"/>
        <end position="79"/>
    </location>
</feature>
<feature type="transmembrane region" description="Helical" evidence="1">
    <location>
        <begin position="12"/>
        <end position="33"/>
    </location>
</feature>
<accession>A0A812LIG6</accession>
<name>A0A812LIG6_9DINO</name>
<comment type="caution">
    <text evidence="2">The sequence shown here is derived from an EMBL/GenBank/DDBJ whole genome shotgun (WGS) entry which is preliminary data.</text>
</comment>
<keyword evidence="1" id="KW-0472">Membrane</keyword>
<dbReference type="Proteomes" id="UP000604046">
    <property type="component" value="Unassembled WGS sequence"/>
</dbReference>
<evidence type="ECO:0000256" key="1">
    <source>
        <dbReference type="SAM" id="Phobius"/>
    </source>
</evidence>
<evidence type="ECO:0000313" key="3">
    <source>
        <dbReference type="Proteomes" id="UP000604046"/>
    </source>
</evidence>